<protein>
    <submittedName>
        <fullName evidence="1">Rifin PIR protein, putative</fullName>
    </submittedName>
</protein>
<dbReference type="Pfam" id="PF02009">
    <property type="entry name" value="RIFIN"/>
    <property type="match status" value="1"/>
</dbReference>
<name>A0A2P9DSS6_PLARE</name>
<accession>A0A2P9DSS6</accession>
<dbReference type="Proteomes" id="UP000240500">
    <property type="component" value="Unassembled WGS sequence"/>
</dbReference>
<evidence type="ECO:0000313" key="2">
    <source>
        <dbReference type="Proteomes" id="UP000240500"/>
    </source>
</evidence>
<sequence>MKLLYSKILLFALALNILLTSYYVYSKNKPYITSHHTSRYTSRVLSEGDIQSSIYVKDAEMKSVKEIFDRQTSQRFEEYQERMKENAKT</sequence>
<proteinExistence type="predicted"/>
<dbReference type="AlphaFoldDB" id="A0A2P9DSS6"/>
<dbReference type="InterPro" id="IPR006373">
    <property type="entry name" value="VSA_Rifin"/>
</dbReference>
<evidence type="ECO:0000313" key="1">
    <source>
        <dbReference type="EMBL" id="SOV84072.1"/>
    </source>
</evidence>
<reference evidence="1 2" key="1">
    <citation type="submission" date="2016-09" db="EMBL/GenBank/DDBJ databases">
        <authorList>
            <consortium name="Pathogen Informatics"/>
        </authorList>
    </citation>
    <scope>NUCLEOTIDE SEQUENCE [LARGE SCALE GENOMIC DNA]</scope>
</reference>
<gene>
    <name evidence="1" type="ORF">PRG01_0002600</name>
</gene>
<organism evidence="1 2">
    <name type="scientific">Plasmodium reichenowi</name>
    <dbReference type="NCBI Taxonomy" id="5854"/>
    <lineage>
        <taxon>Eukaryota</taxon>
        <taxon>Sar</taxon>
        <taxon>Alveolata</taxon>
        <taxon>Apicomplexa</taxon>
        <taxon>Aconoidasida</taxon>
        <taxon>Haemosporida</taxon>
        <taxon>Plasmodiidae</taxon>
        <taxon>Plasmodium</taxon>
        <taxon>Plasmodium (Laverania)</taxon>
    </lineage>
</organism>
<dbReference type="OrthoDB" id="379157at2759"/>
<dbReference type="VEuPathDB" id="PlasmoDB:PRG01_0002600"/>
<dbReference type="EMBL" id="OFAE01000014">
    <property type="protein sequence ID" value="SOV84072.1"/>
    <property type="molecule type" value="Genomic_DNA"/>
</dbReference>